<dbReference type="AlphaFoldDB" id="A0A2T0RSQ3"/>
<keyword evidence="1" id="KW-0812">Transmembrane</keyword>
<evidence type="ECO:0000313" key="3">
    <source>
        <dbReference type="Proteomes" id="UP000238375"/>
    </source>
</evidence>
<feature type="transmembrane region" description="Helical" evidence="1">
    <location>
        <begin position="84"/>
        <end position="100"/>
    </location>
</feature>
<protein>
    <submittedName>
        <fullName evidence="2">Thiosulfate dehydrogenase [quinone] large subunit</fullName>
    </submittedName>
</protein>
<dbReference type="Proteomes" id="UP000238375">
    <property type="component" value="Unassembled WGS sequence"/>
</dbReference>
<accession>A0A2T0RSQ3</accession>
<gene>
    <name evidence="2" type="ORF">CLV58_14022</name>
</gene>
<proteinExistence type="predicted"/>
<comment type="caution">
    <text evidence="2">The sequence shown here is derived from an EMBL/GenBank/DDBJ whole genome shotgun (WGS) entry which is preliminary data.</text>
</comment>
<reference evidence="2 3" key="1">
    <citation type="submission" date="2018-03" db="EMBL/GenBank/DDBJ databases">
        <title>Genomic Encyclopedia of Archaeal and Bacterial Type Strains, Phase II (KMG-II): from individual species to whole genera.</title>
        <authorList>
            <person name="Goeker M."/>
        </authorList>
    </citation>
    <scope>NUCLEOTIDE SEQUENCE [LARGE SCALE GENOMIC DNA]</scope>
    <source>
        <strain evidence="2 3">DSM 28354</strain>
    </source>
</reference>
<keyword evidence="1" id="KW-1133">Transmembrane helix</keyword>
<feature type="transmembrane region" description="Helical" evidence="1">
    <location>
        <begin position="51"/>
        <end position="77"/>
    </location>
</feature>
<keyword evidence="3" id="KW-1185">Reference proteome</keyword>
<keyword evidence="1" id="KW-0472">Membrane</keyword>
<sequence length="132" mass="14294">MALSDDLSGSQLSRLVLRLGLGINMLMHGLVRIPKLPAFVAKSNAGFADTLLPKFLTTGFLYVLPFAELTCGLLILLGGQFSKWGYALGGLLIAALLFGTTLKEDWATAGIQTIYVIAFAYALRTIESSRRR</sequence>
<evidence type="ECO:0000256" key="1">
    <source>
        <dbReference type="SAM" id="Phobius"/>
    </source>
</evidence>
<feature type="transmembrane region" description="Helical" evidence="1">
    <location>
        <begin position="106"/>
        <end position="123"/>
    </location>
</feature>
<dbReference type="EMBL" id="PVTE01000040">
    <property type="protein sequence ID" value="PRY24123.1"/>
    <property type="molecule type" value="Genomic_DNA"/>
</dbReference>
<dbReference type="RefSeq" id="WP_106140781.1">
    <property type="nucleotide sequence ID" value="NZ_PVTE01000040.1"/>
</dbReference>
<evidence type="ECO:0000313" key="2">
    <source>
        <dbReference type="EMBL" id="PRY24123.1"/>
    </source>
</evidence>
<name>A0A2T0RSQ3_9BACT</name>
<dbReference type="OrthoDB" id="4732370at2"/>
<organism evidence="2 3">
    <name type="scientific">Spirosoma oryzae</name>
    <dbReference type="NCBI Taxonomy" id="1469603"/>
    <lineage>
        <taxon>Bacteria</taxon>
        <taxon>Pseudomonadati</taxon>
        <taxon>Bacteroidota</taxon>
        <taxon>Cytophagia</taxon>
        <taxon>Cytophagales</taxon>
        <taxon>Cytophagaceae</taxon>
        <taxon>Spirosoma</taxon>
    </lineage>
</organism>